<proteinExistence type="predicted"/>
<organism evidence="2 3">
    <name type="scientific">Willisornis vidua</name>
    <name type="common">Xingu scale-backed antbird</name>
    <dbReference type="NCBI Taxonomy" id="1566151"/>
    <lineage>
        <taxon>Eukaryota</taxon>
        <taxon>Metazoa</taxon>
        <taxon>Chordata</taxon>
        <taxon>Craniata</taxon>
        <taxon>Vertebrata</taxon>
        <taxon>Euteleostomi</taxon>
        <taxon>Archelosauria</taxon>
        <taxon>Archosauria</taxon>
        <taxon>Dinosauria</taxon>
        <taxon>Saurischia</taxon>
        <taxon>Theropoda</taxon>
        <taxon>Coelurosauria</taxon>
        <taxon>Aves</taxon>
        <taxon>Neognathae</taxon>
        <taxon>Neoaves</taxon>
        <taxon>Telluraves</taxon>
        <taxon>Australaves</taxon>
        <taxon>Passeriformes</taxon>
        <taxon>Thamnophilidae</taxon>
        <taxon>Willisornis</taxon>
    </lineage>
</organism>
<keyword evidence="3" id="KW-1185">Reference proteome</keyword>
<evidence type="ECO:0000259" key="1">
    <source>
        <dbReference type="Pfam" id="PF14727"/>
    </source>
</evidence>
<evidence type="ECO:0000313" key="3">
    <source>
        <dbReference type="Proteomes" id="UP001145742"/>
    </source>
</evidence>
<evidence type="ECO:0000313" key="2">
    <source>
        <dbReference type="EMBL" id="KAJ7413940.1"/>
    </source>
</evidence>
<dbReference type="EMBL" id="WHWB01034094">
    <property type="protein sequence ID" value="KAJ7413940.1"/>
    <property type="molecule type" value="Genomic_DNA"/>
</dbReference>
<dbReference type="InterPro" id="IPR026511">
    <property type="entry name" value="PTHB1"/>
</dbReference>
<reference evidence="2" key="1">
    <citation type="submission" date="2019-10" db="EMBL/GenBank/DDBJ databases">
        <authorList>
            <person name="Soares A.E.R."/>
            <person name="Aleixo A."/>
            <person name="Schneider P."/>
            <person name="Miyaki C.Y."/>
            <person name="Schneider M.P."/>
            <person name="Mello C."/>
            <person name="Vasconcelos A.T.R."/>
        </authorList>
    </citation>
    <scope>NUCLEOTIDE SEQUENCE</scope>
    <source>
        <tissue evidence="2">Muscle</tissue>
    </source>
</reference>
<dbReference type="InterPro" id="IPR028073">
    <property type="entry name" value="PHTB1_N_dom"/>
</dbReference>
<protein>
    <recommendedName>
        <fullName evidence="1">PTHB1 N-terminal domain-containing protein</fullName>
    </recommendedName>
</protein>
<feature type="domain" description="PTHB1 N-terminal" evidence="1">
    <location>
        <begin position="157"/>
        <end position="272"/>
    </location>
</feature>
<comment type="caution">
    <text evidence="2">The sequence shown here is derived from an EMBL/GenBank/DDBJ whole genome shotgun (WGS) entry which is preliminary data.</text>
</comment>
<sequence length="426" mass="47062">MLPPNFMLSVNLMRVHLIPSPTSWIKLLNRTGPSTKPWGTPLVAGHKLGLTVHHQSLGIAIQTLFYPVDSGPVQATSSQFFEDNAVGNGGKGFTKVKVNNIRRLPLIHKAGHLAVEGNQVGQTEPASLKPMLVGPDLLVVFYVLCDGTQDDLLHDLSQHHDKIIVGSYMGYLRIFNPHPVKPGDEVQAEDLLLEVQLREPILQVEVGKFVSGTEGLHLAVLHCRKLCVYAVSGTLGNVEHGNQYQIKLMYEHNLQRTACNMTYGPFGGVKENEGEKAHLFVIYVASLPMLIVYDDELIRGVKFGGSLGCSSHTLDVTLRSVGLRLEWHGFDGWTVWWIRNWLAGCSQSVVVSGSMSRWRLVRSGVPQRLVLFSIFISDVDSGIECTLSNFADDTKLCGGIDTPEGWHAKEDTSLENDSYSYITSFC</sequence>
<gene>
    <name evidence="2" type="ORF">WISP_87358</name>
</gene>
<dbReference type="PANTHER" id="PTHR20991">
    <property type="entry name" value="PARATHYROID HORMONE-RESPONSIVE B1 GENE"/>
    <property type="match status" value="1"/>
</dbReference>
<dbReference type="Proteomes" id="UP001145742">
    <property type="component" value="Unassembled WGS sequence"/>
</dbReference>
<dbReference type="Pfam" id="PF14727">
    <property type="entry name" value="PHTB1_N"/>
    <property type="match status" value="1"/>
</dbReference>
<name>A0ABQ9D2M4_9PASS</name>
<accession>A0ABQ9D2M4</accession>
<dbReference type="PANTHER" id="PTHR20991:SF0">
    <property type="entry name" value="PROTEIN PTHB1"/>
    <property type="match status" value="1"/>
</dbReference>